<comment type="caution">
    <text evidence="2">The sequence shown here is derived from an EMBL/GenBank/DDBJ whole genome shotgun (WGS) entry which is preliminary data.</text>
</comment>
<name>A0ABD0UT44_DENTH</name>
<feature type="compositionally biased region" description="Polar residues" evidence="1">
    <location>
        <begin position="145"/>
        <end position="167"/>
    </location>
</feature>
<accession>A0ABD0UT44</accession>
<evidence type="ECO:0000256" key="1">
    <source>
        <dbReference type="SAM" id="MobiDB-lite"/>
    </source>
</evidence>
<feature type="region of interest" description="Disordered" evidence="1">
    <location>
        <begin position="61"/>
        <end position="275"/>
    </location>
</feature>
<keyword evidence="3" id="KW-1185">Reference proteome</keyword>
<feature type="compositionally biased region" description="Low complexity" evidence="1">
    <location>
        <begin position="199"/>
        <end position="211"/>
    </location>
</feature>
<proteinExistence type="predicted"/>
<feature type="compositionally biased region" description="Basic and acidic residues" evidence="1">
    <location>
        <begin position="216"/>
        <end position="226"/>
    </location>
</feature>
<dbReference type="AlphaFoldDB" id="A0ABD0UT44"/>
<dbReference type="EMBL" id="JANQDX010000013">
    <property type="protein sequence ID" value="KAL0913567.1"/>
    <property type="molecule type" value="Genomic_DNA"/>
</dbReference>
<protein>
    <submittedName>
        <fullName evidence="2">Uncharacterized protein</fullName>
    </submittedName>
</protein>
<sequence length="330" mass="36053">MGARSLLTRMASQMHQSMFEKASKLADMWMDGASESATDQSVPEFVGRIGRVGLGVKIMPNDRAASSADPVAKKLQGKLNAVKKKSAKNYEKENPAEENGLGDSEDDDEPETARNYEPNDTKIGSIRAQMSPDQGLEALLEGSKRNSGYQTVSKFDNLIVESSGSTRRVQRAQERRNPTSLSQKIVHRTVHDQGIQYRPSSPISSSKGGPLEPEPEEIKGEIEDRSCPLAPPRPPPELRRTTTERPYSSPDHHLKALNSAGPPPKGPTALHSAEGPKFYLRPDVLPKALRSTQGQTFCLRPDVLPKALRSAQGLTLCSRPDILPKARCSA</sequence>
<reference evidence="2 3" key="1">
    <citation type="journal article" date="2024" name="Plant Biotechnol. J.">
        <title>Dendrobium thyrsiflorum genome and its molecular insights into genes involved in important horticultural traits.</title>
        <authorList>
            <person name="Chen B."/>
            <person name="Wang J.Y."/>
            <person name="Zheng P.J."/>
            <person name="Li K.L."/>
            <person name="Liang Y.M."/>
            <person name="Chen X.F."/>
            <person name="Zhang C."/>
            <person name="Zhao X."/>
            <person name="He X."/>
            <person name="Zhang G.Q."/>
            <person name="Liu Z.J."/>
            <person name="Xu Q."/>
        </authorList>
    </citation>
    <scope>NUCLEOTIDE SEQUENCE [LARGE SCALE GENOMIC DNA]</scope>
    <source>
        <strain evidence="2">GZMU011</strain>
    </source>
</reference>
<evidence type="ECO:0000313" key="2">
    <source>
        <dbReference type="EMBL" id="KAL0913567.1"/>
    </source>
</evidence>
<gene>
    <name evidence="2" type="ORF">M5K25_017035</name>
</gene>
<dbReference type="PANTHER" id="PTHR35741">
    <property type="entry name" value="FACTOR CWC22-LIKE PROTEIN, PUTATIVE (DUF3245)-RELATED"/>
    <property type="match status" value="1"/>
</dbReference>
<dbReference type="PANTHER" id="PTHR35741:SF1">
    <property type="entry name" value="FACTOR CWC22-LIKE PROTEIN, PUTATIVE (DUF3245)-RELATED"/>
    <property type="match status" value="1"/>
</dbReference>
<feature type="compositionally biased region" description="Basic and acidic residues" evidence="1">
    <location>
        <begin position="111"/>
        <end position="120"/>
    </location>
</feature>
<evidence type="ECO:0000313" key="3">
    <source>
        <dbReference type="Proteomes" id="UP001552299"/>
    </source>
</evidence>
<dbReference type="Proteomes" id="UP001552299">
    <property type="component" value="Unassembled WGS sequence"/>
</dbReference>
<organism evidence="2 3">
    <name type="scientific">Dendrobium thyrsiflorum</name>
    <name type="common">Pinecone-like raceme dendrobium</name>
    <name type="synonym">Orchid</name>
    <dbReference type="NCBI Taxonomy" id="117978"/>
    <lineage>
        <taxon>Eukaryota</taxon>
        <taxon>Viridiplantae</taxon>
        <taxon>Streptophyta</taxon>
        <taxon>Embryophyta</taxon>
        <taxon>Tracheophyta</taxon>
        <taxon>Spermatophyta</taxon>
        <taxon>Magnoliopsida</taxon>
        <taxon>Liliopsida</taxon>
        <taxon>Asparagales</taxon>
        <taxon>Orchidaceae</taxon>
        <taxon>Epidendroideae</taxon>
        <taxon>Malaxideae</taxon>
        <taxon>Dendrobiinae</taxon>
        <taxon>Dendrobium</taxon>
    </lineage>
</organism>